<evidence type="ECO:0000313" key="3">
    <source>
        <dbReference type="Proteomes" id="UP001198962"/>
    </source>
</evidence>
<dbReference type="Pfam" id="PF07556">
    <property type="entry name" value="DUF1538"/>
    <property type="match status" value="2"/>
</dbReference>
<keyword evidence="3" id="KW-1185">Reference proteome</keyword>
<dbReference type="InterPro" id="IPR011435">
    <property type="entry name" value="UmpAB"/>
</dbReference>
<feature type="transmembrane region" description="Helical" evidence="1">
    <location>
        <begin position="368"/>
        <end position="390"/>
    </location>
</feature>
<gene>
    <name evidence="2" type="ORF">LKD32_10215</name>
</gene>
<feature type="transmembrane region" description="Helical" evidence="1">
    <location>
        <begin position="207"/>
        <end position="228"/>
    </location>
</feature>
<evidence type="ECO:0000256" key="1">
    <source>
        <dbReference type="SAM" id="Phobius"/>
    </source>
</evidence>
<keyword evidence="1" id="KW-0812">Transmembrane</keyword>
<keyword evidence="1" id="KW-1133">Transmembrane helix</keyword>
<feature type="transmembrane region" description="Helical" evidence="1">
    <location>
        <begin position="428"/>
        <end position="447"/>
    </location>
</feature>
<evidence type="ECO:0000313" key="2">
    <source>
        <dbReference type="EMBL" id="MCC2165244.1"/>
    </source>
</evidence>
<dbReference type="EMBL" id="JAJEPU010000029">
    <property type="protein sequence ID" value="MCC2165244.1"/>
    <property type="molecule type" value="Genomic_DNA"/>
</dbReference>
<feature type="transmembrane region" description="Helical" evidence="1">
    <location>
        <begin position="264"/>
        <end position="283"/>
    </location>
</feature>
<feature type="transmembrane region" description="Helical" evidence="1">
    <location>
        <begin position="119"/>
        <end position="136"/>
    </location>
</feature>
<feature type="transmembrane region" description="Helical" evidence="1">
    <location>
        <begin position="459"/>
        <end position="481"/>
    </location>
</feature>
<feature type="transmembrane region" description="Helical" evidence="1">
    <location>
        <begin position="40"/>
        <end position="62"/>
    </location>
</feature>
<dbReference type="RefSeq" id="WP_308451604.1">
    <property type="nucleotide sequence ID" value="NZ_JAJEPU010000029.1"/>
</dbReference>
<feature type="transmembrane region" description="Helical" evidence="1">
    <location>
        <begin position="330"/>
        <end position="347"/>
    </location>
</feature>
<feature type="transmembrane region" description="Helical" evidence="1">
    <location>
        <begin position="143"/>
        <end position="162"/>
    </location>
</feature>
<feature type="transmembrane region" description="Helical" evidence="1">
    <location>
        <begin position="396"/>
        <end position="416"/>
    </location>
</feature>
<name>A0AAE3DKF9_9FIRM</name>
<dbReference type="AlphaFoldDB" id="A0AAE3DKF9"/>
<dbReference type="Proteomes" id="UP001198962">
    <property type="component" value="Unassembled WGS sequence"/>
</dbReference>
<feature type="transmembrane region" description="Helical" evidence="1">
    <location>
        <begin position="12"/>
        <end position="34"/>
    </location>
</feature>
<organism evidence="2 3">
    <name type="scientific">Brotaphodocola catenula</name>
    <dbReference type="NCBI Taxonomy" id="2885361"/>
    <lineage>
        <taxon>Bacteria</taxon>
        <taxon>Bacillati</taxon>
        <taxon>Bacillota</taxon>
        <taxon>Clostridia</taxon>
        <taxon>Lachnospirales</taxon>
        <taxon>Lachnospiraceae</taxon>
        <taxon>Brotaphodocola</taxon>
    </lineage>
</organism>
<feature type="transmembrane region" description="Helical" evidence="1">
    <location>
        <begin position="174"/>
        <end position="195"/>
    </location>
</feature>
<feature type="transmembrane region" description="Helical" evidence="1">
    <location>
        <begin position="83"/>
        <end position="99"/>
    </location>
</feature>
<protein>
    <submittedName>
        <fullName evidence="2">DUF1538 domain-containing protein</fullName>
    </submittedName>
</protein>
<accession>A0AAE3DKF9</accession>
<reference evidence="2" key="1">
    <citation type="submission" date="2021-10" db="EMBL/GenBank/DDBJ databases">
        <title>Anaerobic single-cell dispensing facilitates the cultivation of human gut bacteria.</title>
        <authorList>
            <person name="Afrizal A."/>
        </authorList>
    </citation>
    <scope>NUCLEOTIDE SEQUENCE</scope>
    <source>
        <strain evidence="2">CLA-AA-H274</strain>
    </source>
</reference>
<keyword evidence="1" id="KW-0472">Membrane</keyword>
<comment type="caution">
    <text evidence="2">The sequence shown here is derived from an EMBL/GenBank/DDBJ whole genome shotgun (WGS) entry which is preliminary data.</text>
</comment>
<proteinExistence type="predicted"/>
<feature type="transmembrane region" description="Helical" evidence="1">
    <location>
        <begin position="295"/>
        <end position="318"/>
    </location>
</feature>
<sequence>MIREKTKLHEKLQEALSAVLPIIAIVLVLCFTVAPISPGILLCFLCGAVLLIVGMMFFTLGAEMSMSPMGERVGSSLSKCRSLLVLTAVTFALGFVITISEPDLQVLAGQVPSIPNMTLILAVAVGVGIFLAIALLRMLLGIALPPLLVGCYAFVFLLASQIPKDFIGIAFDSGGVTTGPMTVPFILALGAGISAVRGDRHAASDSFGLVALCSVGPILAVLLLVKIYQPENSTYAVTQIHTVADSVELAGMFMEELPEYLKEIAVSLLPILGFFGLFQVFVLKIGKRSLTRIGIGLVYTYVGLVLFLTGANVGFMPAGTYLGEVLASLPYRWIIVPIGMLIGYFIVKAEPAVYVLNKQVEEITDGAIPASAMGASLSIGVACSVGIAMLRVLTGIPILWILIPGYGIAIGLSFFVPKIFTAIAFDSGGVASGPMTATFLLPLAQGACSAVGGNIVQDAFGVVAMVAMTPLITIQILGMIFQLKSKKAKGRAPLPAGATAWDLLDEDAIIEL</sequence>